<keyword evidence="5" id="KW-1185">Reference proteome</keyword>
<dbReference type="AlphaFoldDB" id="A0A9W9W0V8"/>
<keyword evidence="2" id="KW-0560">Oxidoreductase</keyword>
<dbReference type="InterPro" id="IPR002347">
    <property type="entry name" value="SDR_fam"/>
</dbReference>
<evidence type="ECO:0000313" key="5">
    <source>
        <dbReference type="Proteomes" id="UP001147747"/>
    </source>
</evidence>
<reference evidence="4" key="1">
    <citation type="submission" date="2022-12" db="EMBL/GenBank/DDBJ databases">
        <authorList>
            <person name="Petersen C."/>
        </authorList>
    </citation>
    <scope>NUCLEOTIDE SEQUENCE</scope>
    <source>
        <strain evidence="4">IBT 29677</strain>
    </source>
</reference>
<proteinExistence type="inferred from homology"/>
<sequence length="321" mass="35762">MAQPRFTRVWFLTGCSSGLGKLFVSAIVARGDKVIATARDITTLSEFEHNEDVRLLRLDVTETQDILNEIATKAIQVFGHIDVLVNNAGYVLSHVWEETRQSDLLHQFNTNVFGPLNLTRAFLPHMRSRRSGTVIFMSSIAAWLGVAVGGPYSASKFALEGSVESLEKEVAPFGVHVHLAVLGQFRTAILESTRRKTDRTLESISDYDGAVEAFQTRLEQTNGKQPGDPVQAVERVVDAVCRTGHFAGYENIPLRIVLGSDAIEIIRDQCQGMLRDLEGQQELARSTDFLGEAKLGDINNFVAYVFYHPRFQFCSKLQEVE</sequence>
<evidence type="ECO:0000256" key="3">
    <source>
        <dbReference type="RuleBase" id="RU000363"/>
    </source>
</evidence>
<gene>
    <name evidence="4" type="ORF">N7509_004663</name>
</gene>
<dbReference type="OrthoDB" id="1274115at2759"/>
<evidence type="ECO:0000256" key="1">
    <source>
        <dbReference type="ARBA" id="ARBA00006484"/>
    </source>
</evidence>
<evidence type="ECO:0000313" key="4">
    <source>
        <dbReference type="EMBL" id="KAJ5396550.1"/>
    </source>
</evidence>
<organism evidence="4 5">
    <name type="scientific">Penicillium cosmopolitanum</name>
    <dbReference type="NCBI Taxonomy" id="1131564"/>
    <lineage>
        <taxon>Eukaryota</taxon>
        <taxon>Fungi</taxon>
        <taxon>Dikarya</taxon>
        <taxon>Ascomycota</taxon>
        <taxon>Pezizomycotina</taxon>
        <taxon>Eurotiomycetes</taxon>
        <taxon>Eurotiomycetidae</taxon>
        <taxon>Eurotiales</taxon>
        <taxon>Aspergillaceae</taxon>
        <taxon>Penicillium</taxon>
    </lineage>
</organism>
<dbReference type="GeneID" id="81368280"/>
<dbReference type="Gene3D" id="3.40.50.720">
    <property type="entry name" value="NAD(P)-binding Rossmann-like Domain"/>
    <property type="match status" value="1"/>
</dbReference>
<dbReference type="SUPFAM" id="SSF51735">
    <property type="entry name" value="NAD(P)-binding Rossmann-fold domains"/>
    <property type="match status" value="1"/>
</dbReference>
<dbReference type="RefSeq" id="XP_056488602.1">
    <property type="nucleotide sequence ID" value="XM_056629300.1"/>
</dbReference>
<dbReference type="PANTHER" id="PTHR43976:SF16">
    <property type="entry name" value="SHORT-CHAIN DEHYDROGENASE_REDUCTASE FAMILY PROTEIN"/>
    <property type="match status" value="1"/>
</dbReference>
<dbReference type="InterPro" id="IPR051911">
    <property type="entry name" value="SDR_oxidoreductase"/>
</dbReference>
<dbReference type="InterPro" id="IPR036291">
    <property type="entry name" value="NAD(P)-bd_dom_sf"/>
</dbReference>
<evidence type="ECO:0000256" key="2">
    <source>
        <dbReference type="ARBA" id="ARBA00023002"/>
    </source>
</evidence>
<dbReference type="EMBL" id="JAPZBU010000006">
    <property type="protein sequence ID" value="KAJ5396550.1"/>
    <property type="molecule type" value="Genomic_DNA"/>
</dbReference>
<name>A0A9W9W0V8_9EURO</name>
<accession>A0A9W9W0V8</accession>
<comment type="caution">
    <text evidence="4">The sequence shown here is derived from an EMBL/GenBank/DDBJ whole genome shotgun (WGS) entry which is preliminary data.</text>
</comment>
<dbReference type="PANTHER" id="PTHR43976">
    <property type="entry name" value="SHORT CHAIN DEHYDROGENASE"/>
    <property type="match status" value="1"/>
</dbReference>
<dbReference type="Proteomes" id="UP001147747">
    <property type="component" value="Unassembled WGS sequence"/>
</dbReference>
<comment type="similarity">
    <text evidence="1 3">Belongs to the short-chain dehydrogenases/reductases (SDR) family.</text>
</comment>
<reference evidence="4" key="2">
    <citation type="journal article" date="2023" name="IMA Fungus">
        <title>Comparative genomic study of the Penicillium genus elucidates a diverse pangenome and 15 lateral gene transfer events.</title>
        <authorList>
            <person name="Petersen C."/>
            <person name="Sorensen T."/>
            <person name="Nielsen M.R."/>
            <person name="Sondergaard T.E."/>
            <person name="Sorensen J.L."/>
            <person name="Fitzpatrick D.A."/>
            <person name="Frisvad J.C."/>
            <person name="Nielsen K.L."/>
        </authorList>
    </citation>
    <scope>NUCLEOTIDE SEQUENCE</scope>
    <source>
        <strain evidence="4">IBT 29677</strain>
    </source>
</reference>
<dbReference type="PRINTS" id="PR00081">
    <property type="entry name" value="GDHRDH"/>
</dbReference>
<protein>
    <submittedName>
        <fullName evidence="4">Uncharacterized protein</fullName>
    </submittedName>
</protein>
<dbReference type="Pfam" id="PF00106">
    <property type="entry name" value="adh_short"/>
    <property type="match status" value="1"/>
</dbReference>
<dbReference type="GO" id="GO:0016491">
    <property type="term" value="F:oxidoreductase activity"/>
    <property type="evidence" value="ECO:0007669"/>
    <property type="project" value="UniProtKB-KW"/>
</dbReference>
<dbReference type="CDD" id="cd05374">
    <property type="entry name" value="17beta-HSD-like_SDR_c"/>
    <property type="match status" value="1"/>
</dbReference>
<dbReference type="PRINTS" id="PR00080">
    <property type="entry name" value="SDRFAMILY"/>
</dbReference>